<dbReference type="PROSITE" id="PS50889">
    <property type="entry name" value="S4"/>
    <property type="match status" value="1"/>
</dbReference>
<dbReference type="AlphaFoldDB" id="A0A853DHT9"/>
<accession>A0A853DHT9</accession>
<protein>
    <submittedName>
        <fullName evidence="2">Ribosome-associated protein</fullName>
    </submittedName>
</protein>
<dbReference type="SUPFAM" id="SSF55174">
    <property type="entry name" value="Alpha-L RNA-binding motif"/>
    <property type="match status" value="1"/>
</dbReference>
<dbReference type="Pfam" id="PF13275">
    <property type="entry name" value="S4_2"/>
    <property type="match status" value="1"/>
</dbReference>
<keyword evidence="3" id="KW-1185">Reference proteome</keyword>
<name>A0A853DHT9_9MICO</name>
<dbReference type="CDD" id="cd00165">
    <property type="entry name" value="S4"/>
    <property type="match status" value="1"/>
</dbReference>
<organism evidence="2 3">
    <name type="scientific">Allobranchiibius huperziae</name>
    <dbReference type="NCBI Taxonomy" id="1874116"/>
    <lineage>
        <taxon>Bacteria</taxon>
        <taxon>Bacillati</taxon>
        <taxon>Actinomycetota</taxon>
        <taxon>Actinomycetes</taxon>
        <taxon>Micrococcales</taxon>
        <taxon>Dermacoccaceae</taxon>
        <taxon>Allobranchiibius</taxon>
    </lineage>
</organism>
<dbReference type="InterPro" id="IPR036986">
    <property type="entry name" value="S4_RNA-bd_sf"/>
</dbReference>
<dbReference type="Gene3D" id="3.10.290.10">
    <property type="entry name" value="RNA-binding S4 domain"/>
    <property type="match status" value="1"/>
</dbReference>
<evidence type="ECO:0000313" key="3">
    <source>
        <dbReference type="Proteomes" id="UP000571817"/>
    </source>
</evidence>
<reference evidence="2 3" key="1">
    <citation type="submission" date="2020-07" db="EMBL/GenBank/DDBJ databases">
        <title>Sequencing the genomes of 1000 actinobacteria strains.</title>
        <authorList>
            <person name="Klenk H.-P."/>
        </authorList>
    </citation>
    <scope>NUCLEOTIDE SEQUENCE [LARGE SCALE GENOMIC DNA]</scope>
    <source>
        <strain evidence="2 3">DSM 29531</strain>
    </source>
</reference>
<evidence type="ECO:0000256" key="1">
    <source>
        <dbReference type="PROSITE-ProRule" id="PRU00182"/>
    </source>
</evidence>
<dbReference type="EMBL" id="JACCFW010000001">
    <property type="protein sequence ID" value="NYJ73765.1"/>
    <property type="molecule type" value="Genomic_DNA"/>
</dbReference>
<sequence>MTTAPLQVPIRDASIRLGQLLKLAGVVQDGAQARALIQGGEVLVDGQVETRRARAVPVGAVVRLDDVEVHVVAG</sequence>
<dbReference type="GO" id="GO:0003723">
    <property type="term" value="F:RNA binding"/>
    <property type="evidence" value="ECO:0007669"/>
    <property type="project" value="UniProtKB-KW"/>
</dbReference>
<evidence type="ECO:0000313" key="2">
    <source>
        <dbReference type="EMBL" id="NYJ73765.1"/>
    </source>
</evidence>
<proteinExistence type="predicted"/>
<keyword evidence="1" id="KW-0694">RNA-binding</keyword>
<comment type="caution">
    <text evidence="2">The sequence shown here is derived from an EMBL/GenBank/DDBJ whole genome shotgun (WGS) entry which is preliminary data.</text>
</comment>
<gene>
    <name evidence="2" type="ORF">HNR15_000728</name>
</gene>
<dbReference type="Proteomes" id="UP000571817">
    <property type="component" value="Unassembled WGS sequence"/>
</dbReference>
<dbReference type="RefSeq" id="WP_218883536.1">
    <property type="nucleotide sequence ID" value="NZ_JACCFW010000001.1"/>
</dbReference>